<dbReference type="AlphaFoldDB" id="A0A6I4J073"/>
<evidence type="ECO:0000313" key="3">
    <source>
        <dbReference type="Proteomes" id="UP000441389"/>
    </source>
</evidence>
<dbReference type="Proteomes" id="UP000441389">
    <property type="component" value="Unassembled WGS sequence"/>
</dbReference>
<feature type="signal peptide" evidence="1">
    <location>
        <begin position="1"/>
        <end position="24"/>
    </location>
</feature>
<keyword evidence="1" id="KW-0732">Signal</keyword>
<organism evidence="2 3">
    <name type="scientific">Sphingomonas horti</name>
    <dbReference type="NCBI Taxonomy" id="2682842"/>
    <lineage>
        <taxon>Bacteria</taxon>
        <taxon>Pseudomonadati</taxon>
        <taxon>Pseudomonadota</taxon>
        <taxon>Alphaproteobacteria</taxon>
        <taxon>Sphingomonadales</taxon>
        <taxon>Sphingomonadaceae</taxon>
        <taxon>Sphingomonas</taxon>
    </lineage>
</organism>
<dbReference type="EMBL" id="WQMS01000008">
    <property type="protein sequence ID" value="MVO77825.1"/>
    <property type="molecule type" value="Genomic_DNA"/>
</dbReference>
<reference evidence="2 3" key="1">
    <citation type="submission" date="2019-12" db="EMBL/GenBank/DDBJ databases">
        <authorList>
            <person name="Huq M.A."/>
        </authorList>
    </citation>
    <scope>NUCLEOTIDE SEQUENCE [LARGE SCALE GENOMIC DNA]</scope>
    <source>
        <strain evidence="2 3">MAH-20</strain>
    </source>
</reference>
<comment type="caution">
    <text evidence="2">The sequence shown here is derived from an EMBL/GenBank/DDBJ whole genome shotgun (WGS) entry which is preliminary data.</text>
</comment>
<feature type="chain" id="PRO_5026025388" evidence="1">
    <location>
        <begin position="25"/>
        <end position="163"/>
    </location>
</feature>
<protein>
    <submittedName>
        <fullName evidence="2">Uncharacterized protein</fullName>
    </submittedName>
</protein>
<dbReference type="RefSeq" id="WP_198159808.1">
    <property type="nucleotide sequence ID" value="NZ_WQMS01000008.1"/>
</dbReference>
<accession>A0A6I4J073</accession>
<evidence type="ECO:0000313" key="2">
    <source>
        <dbReference type="EMBL" id="MVO77825.1"/>
    </source>
</evidence>
<proteinExistence type="predicted"/>
<sequence length="163" mass="17551">MPGHQKSALFVLASGIAMGLSLLAAPIFGATEAAGRGPPNAQTDPKFFREDAENGAVLCSWMINLEMKAIGEKCHPDDKDIDAALGDALRDIHAFIAANSSTSQAEIEAAARQRIEMAKREAICVGDGENMYQLLHREGAREIRERTAKMLAVPRPPVLNPCL</sequence>
<name>A0A6I4J073_9SPHN</name>
<keyword evidence="3" id="KW-1185">Reference proteome</keyword>
<evidence type="ECO:0000256" key="1">
    <source>
        <dbReference type="SAM" id="SignalP"/>
    </source>
</evidence>
<gene>
    <name evidence="2" type="ORF">GON01_07740</name>
</gene>